<dbReference type="OrthoDB" id="2020583at2759"/>
<dbReference type="EMBL" id="CM018040">
    <property type="protein sequence ID" value="KAA8535077.1"/>
    <property type="molecule type" value="Genomic_DNA"/>
</dbReference>
<dbReference type="PANTHER" id="PTHR13114:SF7">
    <property type="entry name" value="MEDIATOR OF RNA POLYMERASE II TRANSCRIPTION SUBUNIT 17"/>
    <property type="match status" value="1"/>
</dbReference>
<evidence type="ECO:0000256" key="5">
    <source>
        <dbReference type="ARBA" id="ARBA00023242"/>
    </source>
</evidence>
<comment type="similarity">
    <text evidence="2">Belongs to the Mediator complex subunit 17 family.</text>
</comment>
<reference evidence="7 8" key="1">
    <citation type="submission" date="2019-09" db="EMBL/GenBank/DDBJ databases">
        <title>A chromosome-level genome assembly of the Chinese tupelo Nyssa sinensis.</title>
        <authorList>
            <person name="Yang X."/>
            <person name="Kang M."/>
            <person name="Yang Y."/>
            <person name="Xiong H."/>
            <person name="Wang M."/>
            <person name="Zhang Z."/>
            <person name="Wang Z."/>
            <person name="Wu H."/>
            <person name="Ma T."/>
            <person name="Liu J."/>
            <person name="Xi Z."/>
        </authorList>
    </citation>
    <scope>NUCLEOTIDE SEQUENCE [LARGE SCALE GENOMIC DNA]</scope>
    <source>
        <strain evidence="7">J267</strain>
        <tissue evidence="7">Leaf</tissue>
    </source>
</reference>
<keyword evidence="4" id="KW-0804">Transcription</keyword>
<proteinExistence type="inferred from homology"/>
<dbReference type="GO" id="GO:0070847">
    <property type="term" value="C:core mediator complex"/>
    <property type="evidence" value="ECO:0007669"/>
    <property type="project" value="TreeGrafter"/>
</dbReference>
<dbReference type="Proteomes" id="UP000325577">
    <property type="component" value="Linkage Group LG17"/>
</dbReference>
<keyword evidence="3" id="KW-0805">Transcription regulation</keyword>
<dbReference type="GO" id="GO:0006357">
    <property type="term" value="P:regulation of transcription by RNA polymerase II"/>
    <property type="evidence" value="ECO:0007669"/>
    <property type="project" value="InterPro"/>
</dbReference>
<evidence type="ECO:0000256" key="6">
    <source>
        <dbReference type="SAM" id="MobiDB-lite"/>
    </source>
</evidence>
<evidence type="ECO:0000256" key="2">
    <source>
        <dbReference type="ARBA" id="ARBA00005635"/>
    </source>
</evidence>
<evidence type="ECO:0000313" key="7">
    <source>
        <dbReference type="EMBL" id="KAA8535077.1"/>
    </source>
</evidence>
<sequence>MDGNLEISLDKLPIKRLETIEENGLERFPSDVGYDEKRVNLIRRIDFAWAVEREDLSKKQKKSSSSKETTASWPWQSMVENLQSAHHELSVIIDLINTVEANDAVTVAGMTRPKQLPNELLSDLAGSTATKLQCFRHLGKYFKQSAKALEQQVAREARFYGALIRLQQNWKVKRQRVVSSAPGNEGFYIDLFDSSLYEPAAVFRPSSISTIRIEHDPAGMLAVNLPPNSCHSLQFGFLGAQLGNNPRQSGKLKTDCSVEDPSGETKKVPISDDECVKETHSLLRKVHRAIFDEQVFDLVNREAFNPSLGVNVTGIRENYLQLSIGQGASVFISIAPSGQDNKTVDGAGSQNLETALTTFETFDGSKLAEGKHDALKKKLGLPSRRSCEIYMQQIFHEHVFVKAKDRSIPSGRTQLSGQPAKDGQNLLGHFCMALAHRIFSNKVLAELENLVCRVPYVHLIFHPTWHSRTSSWTLSMKIPESILHAGHRRQKSDIHDVKGVKSQFRTKVVVNDDCINVEGEGAPNVASLFKGRSESVCSMNRYDCDLSDLPVILLQQVASQVVHWLHEEALLVGIKANRDFLCLSFELEQGETLSLVAHVDPEDEQGCISWWLVMDDGFTEEQKFHTDISDGVSETRKFLGYLSLDVLYSTLMDLVSLCSGGGSH</sequence>
<dbReference type="AlphaFoldDB" id="A0A5J5AZZ4"/>
<dbReference type="InterPro" id="IPR019313">
    <property type="entry name" value="Mediator_Med17"/>
</dbReference>
<feature type="region of interest" description="Disordered" evidence="6">
    <location>
        <begin position="249"/>
        <end position="269"/>
    </location>
</feature>
<evidence type="ECO:0000313" key="8">
    <source>
        <dbReference type="Proteomes" id="UP000325577"/>
    </source>
</evidence>
<name>A0A5J5AZZ4_9ASTE</name>
<evidence type="ECO:0000256" key="4">
    <source>
        <dbReference type="ARBA" id="ARBA00023163"/>
    </source>
</evidence>
<keyword evidence="8" id="KW-1185">Reference proteome</keyword>
<protein>
    <recommendedName>
        <fullName evidence="9">Mediator of RNA polymerase II transcription subunit 17</fullName>
    </recommendedName>
</protein>
<evidence type="ECO:0008006" key="9">
    <source>
        <dbReference type="Google" id="ProtNLM"/>
    </source>
</evidence>
<dbReference type="GO" id="GO:0003712">
    <property type="term" value="F:transcription coregulator activity"/>
    <property type="evidence" value="ECO:0007669"/>
    <property type="project" value="InterPro"/>
</dbReference>
<evidence type="ECO:0000256" key="1">
    <source>
        <dbReference type="ARBA" id="ARBA00004123"/>
    </source>
</evidence>
<gene>
    <name evidence="7" type="ORF">F0562_030080</name>
</gene>
<evidence type="ECO:0000256" key="3">
    <source>
        <dbReference type="ARBA" id="ARBA00023015"/>
    </source>
</evidence>
<keyword evidence="5" id="KW-0539">Nucleus</keyword>
<dbReference type="GO" id="GO:0016592">
    <property type="term" value="C:mediator complex"/>
    <property type="evidence" value="ECO:0007669"/>
    <property type="project" value="InterPro"/>
</dbReference>
<dbReference type="PANTHER" id="PTHR13114">
    <property type="entry name" value="MEDIATOR OF RNA POLYMERASE II TRANSCRIPTION SUBUNIT 17"/>
    <property type="match status" value="1"/>
</dbReference>
<accession>A0A5J5AZZ4</accession>
<comment type="subcellular location">
    <subcellularLocation>
        <location evidence="1">Nucleus</location>
    </subcellularLocation>
</comment>
<organism evidence="7 8">
    <name type="scientific">Nyssa sinensis</name>
    <dbReference type="NCBI Taxonomy" id="561372"/>
    <lineage>
        <taxon>Eukaryota</taxon>
        <taxon>Viridiplantae</taxon>
        <taxon>Streptophyta</taxon>
        <taxon>Embryophyta</taxon>
        <taxon>Tracheophyta</taxon>
        <taxon>Spermatophyta</taxon>
        <taxon>Magnoliopsida</taxon>
        <taxon>eudicotyledons</taxon>
        <taxon>Gunneridae</taxon>
        <taxon>Pentapetalae</taxon>
        <taxon>asterids</taxon>
        <taxon>Cornales</taxon>
        <taxon>Nyssaceae</taxon>
        <taxon>Nyssa</taxon>
    </lineage>
</organism>